<feature type="non-terminal residue" evidence="1">
    <location>
        <position position="1"/>
    </location>
</feature>
<protein>
    <submittedName>
        <fullName evidence="1">Uncharacterized protein</fullName>
    </submittedName>
</protein>
<comment type="caution">
    <text evidence="1">The sequence shown here is derived from an EMBL/GenBank/DDBJ whole genome shotgun (WGS) entry which is preliminary data.</text>
</comment>
<proteinExistence type="predicted"/>
<gene>
    <name evidence="1" type="ORF">AALO_G00153540</name>
</gene>
<organism evidence="1 2">
    <name type="scientific">Alosa alosa</name>
    <name type="common">allis shad</name>
    <dbReference type="NCBI Taxonomy" id="278164"/>
    <lineage>
        <taxon>Eukaryota</taxon>
        <taxon>Metazoa</taxon>
        <taxon>Chordata</taxon>
        <taxon>Craniata</taxon>
        <taxon>Vertebrata</taxon>
        <taxon>Euteleostomi</taxon>
        <taxon>Actinopterygii</taxon>
        <taxon>Neopterygii</taxon>
        <taxon>Teleostei</taxon>
        <taxon>Clupei</taxon>
        <taxon>Clupeiformes</taxon>
        <taxon>Clupeoidei</taxon>
        <taxon>Clupeidae</taxon>
        <taxon>Alosa</taxon>
    </lineage>
</organism>
<evidence type="ECO:0000313" key="1">
    <source>
        <dbReference type="EMBL" id="KAG5273622.1"/>
    </source>
</evidence>
<evidence type="ECO:0000313" key="2">
    <source>
        <dbReference type="Proteomes" id="UP000823561"/>
    </source>
</evidence>
<dbReference type="AlphaFoldDB" id="A0AAV6GJU8"/>
<dbReference type="Proteomes" id="UP000823561">
    <property type="component" value="Chromosome 11"/>
</dbReference>
<dbReference type="EMBL" id="JADWDJ010000011">
    <property type="protein sequence ID" value="KAG5273622.1"/>
    <property type="molecule type" value="Genomic_DNA"/>
</dbReference>
<name>A0AAV6GJU8_9TELE</name>
<accession>A0AAV6GJU8</accession>
<sequence length="118" mass="12993">GNLPLSLPNARLPAGRRTIHACLTGLRAVLVHGLFRHGALSVTYTLPQVISCCYTGVVGLSHLDVHCAHCCFAEFWSVHYPSSKHCFLLHRSCDCGTEASGSGGRRHLLLMLVWRDRE</sequence>
<keyword evidence="2" id="KW-1185">Reference proteome</keyword>
<reference evidence="1" key="1">
    <citation type="submission" date="2020-10" db="EMBL/GenBank/DDBJ databases">
        <title>Chromosome-scale genome assembly of the Allis shad, Alosa alosa.</title>
        <authorList>
            <person name="Margot Z."/>
            <person name="Christophe K."/>
            <person name="Cabau C."/>
            <person name="Louis A."/>
            <person name="Berthelot C."/>
            <person name="Parey E."/>
            <person name="Roest Crollius H."/>
            <person name="Montfort J."/>
            <person name="Robinson-Rechavi M."/>
            <person name="Bucao C."/>
            <person name="Bouchez O."/>
            <person name="Gislard M."/>
            <person name="Lluch J."/>
            <person name="Milhes M."/>
            <person name="Lampietro C."/>
            <person name="Lopez Roques C."/>
            <person name="Donnadieu C."/>
            <person name="Braasch I."/>
            <person name="Desvignes T."/>
            <person name="Postlethwait J."/>
            <person name="Bobe J."/>
            <person name="Guiguen Y."/>
        </authorList>
    </citation>
    <scope>NUCLEOTIDE SEQUENCE</scope>
    <source>
        <strain evidence="1">M-15738</strain>
        <tissue evidence="1">Blood</tissue>
    </source>
</reference>